<reference evidence="1" key="2">
    <citation type="submission" date="2020-09" db="EMBL/GenBank/DDBJ databases">
        <authorList>
            <person name="Sun Q."/>
            <person name="Zhou Y."/>
        </authorList>
    </citation>
    <scope>NUCLEOTIDE SEQUENCE</scope>
    <source>
        <strain evidence="1">CGMCC 1.14984</strain>
    </source>
</reference>
<proteinExistence type="predicted"/>
<protein>
    <submittedName>
        <fullName evidence="1">Uncharacterized protein</fullName>
    </submittedName>
</protein>
<comment type="caution">
    <text evidence="1">The sequence shown here is derived from an EMBL/GenBank/DDBJ whole genome shotgun (WGS) entry which is preliminary data.</text>
</comment>
<accession>A0A8J3A9Y5</accession>
<evidence type="ECO:0000313" key="1">
    <source>
        <dbReference type="EMBL" id="GGI00951.1"/>
    </source>
</evidence>
<dbReference type="AlphaFoldDB" id="A0A8J3A9Y5"/>
<dbReference type="Proteomes" id="UP000621856">
    <property type="component" value="Unassembled WGS sequence"/>
</dbReference>
<dbReference type="EMBL" id="BMGZ01000004">
    <property type="protein sequence ID" value="GGI00951.1"/>
    <property type="molecule type" value="Genomic_DNA"/>
</dbReference>
<evidence type="ECO:0000313" key="2">
    <source>
        <dbReference type="Proteomes" id="UP000621856"/>
    </source>
</evidence>
<sequence>MQPPEPADFVYLFEDDETITEEDALEYFTSLMTVLQGFIDLGFDINSIHSYLPHNAVTITGTPGNAVKSGDTRNRFETAAISAERGKE</sequence>
<organism evidence="1 2">
    <name type="scientific">Aquisalinus luteolus</name>
    <dbReference type="NCBI Taxonomy" id="1566827"/>
    <lineage>
        <taxon>Bacteria</taxon>
        <taxon>Pseudomonadati</taxon>
        <taxon>Pseudomonadota</taxon>
        <taxon>Alphaproteobacteria</taxon>
        <taxon>Parvularculales</taxon>
        <taxon>Parvularculaceae</taxon>
        <taxon>Aquisalinus</taxon>
    </lineage>
</organism>
<gene>
    <name evidence="1" type="ORF">GCM10011355_30440</name>
</gene>
<name>A0A8J3A9Y5_9PROT</name>
<reference evidence="1" key="1">
    <citation type="journal article" date="2014" name="Int. J. Syst. Evol. Microbiol.">
        <title>Complete genome sequence of Corynebacterium casei LMG S-19264T (=DSM 44701T), isolated from a smear-ripened cheese.</title>
        <authorList>
            <consortium name="US DOE Joint Genome Institute (JGI-PGF)"/>
            <person name="Walter F."/>
            <person name="Albersmeier A."/>
            <person name="Kalinowski J."/>
            <person name="Ruckert C."/>
        </authorList>
    </citation>
    <scope>NUCLEOTIDE SEQUENCE</scope>
    <source>
        <strain evidence="1">CGMCC 1.14984</strain>
    </source>
</reference>